<dbReference type="Gramene" id="OB11G23850.1">
    <property type="protein sequence ID" value="OB11G23850.1"/>
    <property type="gene ID" value="OB11G23850"/>
</dbReference>
<dbReference type="InterPro" id="IPR004158">
    <property type="entry name" value="DUF247_pln"/>
</dbReference>
<dbReference type="Pfam" id="PF03140">
    <property type="entry name" value="DUF247"/>
    <property type="match status" value="1"/>
</dbReference>
<dbReference type="STRING" id="4533.J3N999"/>
<evidence type="ECO:0000313" key="1">
    <source>
        <dbReference type="EnsemblPlants" id="OB11G23850.1"/>
    </source>
</evidence>
<protein>
    <submittedName>
        <fullName evidence="1">Uncharacterized protein</fullName>
    </submittedName>
</protein>
<dbReference type="AlphaFoldDB" id="J3N999"/>
<organism evidence="1">
    <name type="scientific">Oryza brachyantha</name>
    <name type="common">malo sina</name>
    <dbReference type="NCBI Taxonomy" id="4533"/>
    <lineage>
        <taxon>Eukaryota</taxon>
        <taxon>Viridiplantae</taxon>
        <taxon>Streptophyta</taxon>
        <taxon>Embryophyta</taxon>
        <taxon>Tracheophyta</taxon>
        <taxon>Spermatophyta</taxon>
        <taxon>Magnoliopsida</taxon>
        <taxon>Liliopsida</taxon>
        <taxon>Poales</taxon>
        <taxon>Poaceae</taxon>
        <taxon>BOP clade</taxon>
        <taxon>Oryzoideae</taxon>
        <taxon>Oryzeae</taxon>
        <taxon>Oryzinae</taxon>
        <taxon>Oryza</taxon>
    </lineage>
</organism>
<dbReference type="Proteomes" id="UP000006038">
    <property type="component" value="Chromosome 11"/>
</dbReference>
<sequence>MADVRNKEAACPLARLSVYRVPKSVCDDDERAYMPQVLSIGPLHRGRRRPREMELHKWWTLHHVLKRTGHDVTAYLNTLCCDR</sequence>
<reference evidence="1" key="2">
    <citation type="submission" date="2013-04" db="UniProtKB">
        <authorList>
            <consortium name="EnsemblPlants"/>
        </authorList>
    </citation>
    <scope>IDENTIFICATION</scope>
</reference>
<reference evidence="1" key="1">
    <citation type="journal article" date="2013" name="Nat. Commun.">
        <title>Whole-genome sequencing of Oryza brachyantha reveals mechanisms underlying Oryza genome evolution.</title>
        <authorList>
            <person name="Chen J."/>
            <person name="Huang Q."/>
            <person name="Gao D."/>
            <person name="Wang J."/>
            <person name="Lang Y."/>
            <person name="Liu T."/>
            <person name="Li B."/>
            <person name="Bai Z."/>
            <person name="Luis Goicoechea J."/>
            <person name="Liang C."/>
            <person name="Chen C."/>
            <person name="Zhang W."/>
            <person name="Sun S."/>
            <person name="Liao Y."/>
            <person name="Zhang X."/>
            <person name="Yang L."/>
            <person name="Song C."/>
            <person name="Wang M."/>
            <person name="Shi J."/>
            <person name="Liu G."/>
            <person name="Liu J."/>
            <person name="Zhou H."/>
            <person name="Zhou W."/>
            <person name="Yu Q."/>
            <person name="An N."/>
            <person name="Chen Y."/>
            <person name="Cai Q."/>
            <person name="Wang B."/>
            <person name="Liu B."/>
            <person name="Min J."/>
            <person name="Huang Y."/>
            <person name="Wu H."/>
            <person name="Li Z."/>
            <person name="Zhang Y."/>
            <person name="Yin Y."/>
            <person name="Song W."/>
            <person name="Jiang J."/>
            <person name="Jackson S.A."/>
            <person name="Wing R.A."/>
            <person name="Wang J."/>
            <person name="Chen M."/>
        </authorList>
    </citation>
    <scope>NUCLEOTIDE SEQUENCE [LARGE SCALE GENOMIC DNA]</scope>
    <source>
        <strain evidence="1">cv. IRGC 101232</strain>
    </source>
</reference>
<proteinExistence type="predicted"/>
<keyword evidence="2" id="KW-1185">Reference proteome</keyword>
<dbReference type="PANTHER" id="PTHR31170:SF25">
    <property type="entry name" value="BNAA09G04570D PROTEIN"/>
    <property type="match status" value="1"/>
</dbReference>
<dbReference type="HOGENOM" id="CLU_2546232_0_0_1"/>
<accession>J3N999</accession>
<dbReference type="PANTHER" id="PTHR31170">
    <property type="entry name" value="BNAC04G53230D PROTEIN"/>
    <property type="match status" value="1"/>
</dbReference>
<evidence type="ECO:0000313" key="2">
    <source>
        <dbReference type="Proteomes" id="UP000006038"/>
    </source>
</evidence>
<name>J3N999_ORYBR</name>
<dbReference type="EnsemblPlants" id="OB11G23850.1">
    <property type="protein sequence ID" value="OB11G23850.1"/>
    <property type="gene ID" value="OB11G23850"/>
</dbReference>